<accession>A0AAE4C7Y4</accession>
<feature type="region of interest" description="Disordered" evidence="1">
    <location>
        <begin position="1"/>
        <end position="25"/>
    </location>
</feature>
<dbReference type="AlphaFoldDB" id="A0AAE4C7Y4"/>
<keyword evidence="3" id="KW-1185">Reference proteome</keyword>
<dbReference type="RefSeq" id="WP_310364082.1">
    <property type="nucleotide sequence ID" value="NZ_JAVDYB010000001.1"/>
</dbReference>
<evidence type="ECO:0000313" key="2">
    <source>
        <dbReference type="EMBL" id="MDR7274408.1"/>
    </source>
</evidence>
<name>A0AAE4C7Y4_9ACTN</name>
<organism evidence="2 3">
    <name type="scientific">Catenuloplanes atrovinosus</name>
    <dbReference type="NCBI Taxonomy" id="137266"/>
    <lineage>
        <taxon>Bacteria</taxon>
        <taxon>Bacillati</taxon>
        <taxon>Actinomycetota</taxon>
        <taxon>Actinomycetes</taxon>
        <taxon>Micromonosporales</taxon>
        <taxon>Micromonosporaceae</taxon>
        <taxon>Catenuloplanes</taxon>
    </lineage>
</organism>
<dbReference type="EMBL" id="JAVDYB010000001">
    <property type="protein sequence ID" value="MDR7274408.1"/>
    <property type="molecule type" value="Genomic_DNA"/>
</dbReference>
<evidence type="ECO:0000256" key="1">
    <source>
        <dbReference type="SAM" id="MobiDB-lite"/>
    </source>
</evidence>
<evidence type="ECO:0000313" key="3">
    <source>
        <dbReference type="Proteomes" id="UP001183643"/>
    </source>
</evidence>
<feature type="compositionally biased region" description="Basic residues" evidence="1">
    <location>
        <begin position="1"/>
        <end position="13"/>
    </location>
</feature>
<feature type="compositionally biased region" description="Basic and acidic residues" evidence="1">
    <location>
        <begin position="16"/>
        <end position="25"/>
    </location>
</feature>
<proteinExistence type="predicted"/>
<comment type="caution">
    <text evidence="2">The sequence shown here is derived from an EMBL/GenBank/DDBJ whole genome shotgun (WGS) entry which is preliminary data.</text>
</comment>
<protein>
    <submittedName>
        <fullName evidence="2">Uncharacterized protein</fullName>
    </submittedName>
</protein>
<sequence>MRSTLRKHPRRSGHATTKDGERDAEKHVAAAIDVAERLAGDLSRDLA</sequence>
<reference evidence="2" key="1">
    <citation type="submission" date="2023-07" db="EMBL/GenBank/DDBJ databases">
        <title>Sequencing the genomes of 1000 actinobacteria strains.</title>
        <authorList>
            <person name="Klenk H.-P."/>
        </authorList>
    </citation>
    <scope>NUCLEOTIDE SEQUENCE</scope>
    <source>
        <strain evidence="2">DSM 44707</strain>
    </source>
</reference>
<gene>
    <name evidence="2" type="ORF">J2S41_001186</name>
</gene>
<dbReference type="Proteomes" id="UP001183643">
    <property type="component" value="Unassembled WGS sequence"/>
</dbReference>